<evidence type="ECO:0000313" key="2">
    <source>
        <dbReference type="EMBL" id="GFD00642.1"/>
    </source>
</evidence>
<evidence type="ECO:0000256" key="1">
    <source>
        <dbReference type="SAM" id="MobiDB-lite"/>
    </source>
</evidence>
<organism evidence="2">
    <name type="scientific">Tanacetum cinerariifolium</name>
    <name type="common">Dalmatian daisy</name>
    <name type="synonym">Chrysanthemum cinerariifolium</name>
    <dbReference type="NCBI Taxonomy" id="118510"/>
    <lineage>
        <taxon>Eukaryota</taxon>
        <taxon>Viridiplantae</taxon>
        <taxon>Streptophyta</taxon>
        <taxon>Embryophyta</taxon>
        <taxon>Tracheophyta</taxon>
        <taxon>Spermatophyta</taxon>
        <taxon>Magnoliopsida</taxon>
        <taxon>eudicotyledons</taxon>
        <taxon>Gunneridae</taxon>
        <taxon>Pentapetalae</taxon>
        <taxon>asterids</taxon>
        <taxon>campanulids</taxon>
        <taxon>Asterales</taxon>
        <taxon>Asteraceae</taxon>
        <taxon>Asteroideae</taxon>
        <taxon>Anthemideae</taxon>
        <taxon>Anthemidinae</taxon>
        <taxon>Tanacetum</taxon>
    </lineage>
</organism>
<dbReference type="AlphaFoldDB" id="A0A699SRK0"/>
<dbReference type="EMBL" id="BKCJ011186092">
    <property type="protein sequence ID" value="GFD00642.1"/>
    <property type="molecule type" value="Genomic_DNA"/>
</dbReference>
<proteinExistence type="predicted"/>
<name>A0A699SRK0_TANCI</name>
<comment type="caution">
    <text evidence="2">The sequence shown here is derived from an EMBL/GenBank/DDBJ whole genome shotgun (WGS) entry which is preliminary data.</text>
</comment>
<feature type="region of interest" description="Disordered" evidence="1">
    <location>
        <begin position="1"/>
        <end position="28"/>
    </location>
</feature>
<sequence>MTLCLPGAPLGTDENGLDEPAQSEELMP</sequence>
<accession>A0A699SRK0</accession>
<feature type="non-terminal residue" evidence="2">
    <location>
        <position position="28"/>
    </location>
</feature>
<protein>
    <submittedName>
        <fullName evidence="2">Uncharacterized protein</fullName>
    </submittedName>
</protein>
<gene>
    <name evidence="2" type="ORF">Tci_872611</name>
</gene>
<reference evidence="2" key="1">
    <citation type="journal article" date="2019" name="Sci. Rep.">
        <title>Draft genome of Tanacetum cinerariifolium, the natural source of mosquito coil.</title>
        <authorList>
            <person name="Yamashiro T."/>
            <person name="Shiraishi A."/>
            <person name="Satake H."/>
            <person name="Nakayama K."/>
        </authorList>
    </citation>
    <scope>NUCLEOTIDE SEQUENCE</scope>
</reference>